<accession>A0ABS8VZD5</accession>
<sequence length="75" mass="8369">AVLRFWVYPNQHGGWFGGHLGGGGSLGPRLLGHHPNEHSGTHFMVESRRVAKFNFLRRIPFSTSLGTKWAVISSR</sequence>
<evidence type="ECO:0000313" key="1">
    <source>
        <dbReference type="EMBL" id="MCE2055242.1"/>
    </source>
</evidence>
<keyword evidence="2" id="KW-1185">Reference proteome</keyword>
<protein>
    <submittedName>
        <fullName evidence="1">Uncharacterized protein</fullName>
    </submittedName>
</protein>
<evidence type="ECO:0000313" key="2">
    <source>
        <dbReference type="Proteomes" id="UP000823775"/>
    </source>
</evidence>
<proteinExistence type="predicted"/>
<gene>
    <name evidence="1" type="ORF">HAX54_042267</name>
</gene>
<dbReference type="Proteomes" id="UP000823775">
    <property type="component" value="Unassembled WGS sequence"/>
</dbReference>
<feature type="non-terminal residue" evidence="1">
    <location>
        <position position="1"/>
    </location>
</feature>
<reference evidence="1 2" key="1">
    <citation type="journal article" date="2021" name="BMC Genomics">
        <title>Datura genome reveals duplications of psychoactive alkaloid biosynthetic genes and high mutation rate following tissue culture.</title>
        <authorList>
            <person name="Rajewski A."/>
            <person name="Carter-House D."/>
            <person name="Stajich J."/>
            <person name="Litt A."/>
        </authorList>
    </citation>
    <scope>NUCLEOTIDE SEQUENCE [LARGE SCALE GENOMIC DNA]</scope>
    <source>
        <strain evidence="1">AR-01</strain>
    </source>
</reference>
<dbReference type="EMBL" id="JACEIK010006204">
    <property type="protein sequence ID" value="MCE2055242.1"/>
    <property type="molecule type" value="Genomic_DNA"/>
</dbReference>
<name>A0ABS8VZD5_DATST</name>
<organism evidence="1 2">
    <name type="scientific">Datura stramonium</name>
    <name type="common">Jimsonweed</name>
    <name type="synonym">Common thornapple</name>
    <dbReference type="NCBI Taxonomy" id="4076"/>
    <lineage>
        <taxon>Eukaryota</taxon>
        <taxon>Viridiplantae</taxon>
        <taxon>Streptophyta</taxon>
        <taxon>Embryophyta</taxon>
        <taxon>Tracheophyta</taxon>
        <taxon>Spermatophyta</taxon>
        <taxon>Magnoliopsida</taxon>
        <taxon>eudicotyledons</taxon>
        <taxon>Gunneridae</taxon>
        <taxon>Pentapetalae</taxon>
        <taxon>asterids</taxon>
        <taxon>lamiids</taxon>
        <taxon>Solanales</taxon>
        <taxon>Solanaceae</taxon>
        <taxon>Solanoideae</taxon>
        <taxon>Datureae</taxon>
        <taxon>Datura</taxon>
    </lineage>
</organism>
<comment type="caution">
    <text evidence="1">The sequence shown here is derived from an EMBL/GenBank/DDBJ whole genome shotgun (WGS) entry which is preliminary data.</text>
</comment>